<evidence type="ECO:0000259" key="2">
    <source>
        <dbReference type="PROSITE" id="PS51740"/>
    </source>
</evidence>
<evidence type="ECO:0000313" key="4">
    <source>
        <dbReference type="Proteomes" id="UP000256763"/>
    </source>
</evidence>
<gene>
    <name evidence="3" type="ORF">CAL65_06035</name>
</gene>
<dbReference type="Gene3D" id="2.10.260.10">
    <property type="match status" value="1"/>
</dbReference>
<keyword evidence="1" id="KW-0238">DNA-binding</keyword>
<accession>A0A3E0WZF9</accession>
<keyword evidence="4" id="KW-1185">Reference proteome</keyword>
<dbReference type="NCBIfam" id="TIGR01439">
    <property type="entry name" value="lp_hng_hel_AbrB"/>
    <property type="match status" value="1"/>
</dbReference>
<evidence type="ECO:0000313" key="3">
    <source>
        <dbReference type="EMBL" id="RFA38418.1"/>
    </source>
</evidence>
<protein>
    <recommendedName>
        <fullName evidence="2">SpoVT-AbrB domain-containing protein</fullName>
    </recommendedName>
</protein>
<dbReference type="Pfam" id="PF04014">
    <property type="entry name" value="MazE_antitoxin"/>
    <property type="match status" value="1"/>
</dbReference>
<sequence length="81" mass="8821">MRVTSKGQVTVPQHVREDLGIQAGEEIDFEKLPDGGYRIVKAKPGKGGNRQPLRSPFRAARGSATVKMSTDEIMALARGEK</sequence>
<dbReference type="AlphaFoldDB" id="A0A3E0WZF9"/>
<dbReference type="GO" id="GO:0003677">
    <property type="term" value="F:DNA binding"/>
    <property type="evidence" value="ECO:0007669"/>
    <property type="project" value="UniProtKB-UniRule"/>
</dbReference>
<dbReference type="InterPro" id="IPR037914">
    <property type="entry name" value="SpoVT-AbrB_sf"/>
</dbReference>
<reference evidence="4" key="1">
    <citation type="submission" date="2017-05" db="EMBL/GenBank/DDBJ databases">
        <authorList>
            <person name="Sharma S."/>
            <person name="Sidhu C."/>
            <person name="Pinnaka A.K."/>
        </authorList>
    </citation>
    <scope>NUCLEOTIDE SEQUENCE [LARGE SCALE GENOMIC DNA]</scope>
    <source>
        <strain evidence="4">AK93</strain>
    </source>
</reference>
<dbReference type="EMBL" id="NFZW01000004">
    <property type="protein sequence ID" value="RFA38418.1"/>
    <property type="molecule type" value="Genomic_DNA"/>
</dbReference>
<dbReference type="OrthoDB" id="9809003at2"/>
<evidence type="ECO:0000256" key="1">
    <source>
        <dbReference type="PROSITE-ProRule" id="PRU01076"/>
    </source>
</evidence>
<dbReference type="SMART" id="SM00966">
    <property type="entry name" value="SpoVT_AbrB"/>
    <property type="match status" value="1"/>
</dbReference>
<dbReference type="RefSeq" id="WP_116301236.1">
    <property type="nucleotide sequence ID" value="NZ_NFZV01000003.1"/>
</dbReference>
<feature type="domain" description="SpoVT-AbrB" evidence="2">
    <location>
        <begin position="1"/>
        <end position="45"/>
    </location>
</feature>
<dbReference type="Proteomes" id="UP000256763">
    <property type="component" value="Unassembled WGS sequence"/>
</dbReference>
<organism evidence="3 4">
    <name type="scientific">Alkalilimnicola ehrlichii</name>
    <dbReference type="NCBI Taxonomy" id="351052"/>
    <lineage>
        <taxon>Bacteria</taxon>
        <taxon>Pseudomonadati</taxon>
        <taxon>Pseudomonadota</taxon>
        <taxon>Gammaproteobacteria</taxon>
        <taxon>Chromatiales</taxon>
        <taxon>Ectothiorhodospiraceae</taxon>
        <taxon>Alkalilimnicola</taxon>
    </lineage>
</organism>
<comment type="caution">
    <text evidence="3">The sequence shown here is derived from an EMBL/GenBank/DDBJ whole genome shotgun (WGS) entry which is preliminary data.</text>
</comment>
<dbReference type="PROSITE" id="PS51740">
    <property type="entry name" value="SPOVT_ABRB"/>
    <property type="match status" value="1"/>
</dbReference>
<name>A0A3E0WZF9_9GAMM</name>
<proteinExistence type="predicted"/>
<dbReference type="InterPro" id="IPR007159">
    <property type="entry name" value="SpoVT-AbrB_dom"/>
</dbReference>
<dbReference type="SUPFAM" id="SSF89447">
    <property type="entry name" value="AbrB/MazE/MraZ-like"/>
    <property type="match status" value="1"/>
</dbReference>